<feature type="region of interest" description="Disordered" evidence="1">
    <location>
        <begin position="574"/>
        <end position="594"/>
    </location>
</feature>
<dbReference type="EMBL" id="QZCE01000002">
    <property type="protein sequence ID" value="NEZ64409.1"/>
    <property type="molecule type" value="Genomic_DNA"/>
</dbReference>
<dbReference type="AlphaFoldDB" id="A0A6M0S7I4"/>
<dbReference type="Pfam" id="PF05272">
    <property type="entry name" value="VapE-like_dom"/>
    <property type="match status" value="1"/>
</dbReference>
<reference evidence="3 4" key="1">
    <citation type="journal article" date="2020" name="Microb. Ecol.">
        <title>Ecogenomics of the Marine Benthic Filamentous Cyanobacterium Adonisia.</title>
        <authorList>
            <person name="Walter J.M."/>
            <person name="Coutinho F.H."/>
            <person name="Leomil L."/>
            <person name="Hargreaves P.I."/>
            <person name="Campeao M.E."/>
            <person name="Vieira V.V."/>
            <person name="Silva B.S."/>
            <person name="Fistarol G.O."/>
            <person name="Salomon P.S."/>
            <person name="Sawabe T."/>
            <person name="Mino S."/>
            <person name="Hosokawa M."/>
            <person name="Miyashita H."/>
            <person name="Maruyama F."/>
            <person name="van Verk M.C."/>
            <person name="Dutilh B.E."/>
            <person name="Thompson C.C."/>
            <person name="Thompson F.L."/>
        </authorList>
    </citation>
    <scope>NUCLEOTIDE SEQUENCE [LARGE SCALE GENOMIC DNA]</scope>
    <source>
        <strain evidence="3 4">CCMR0082</strain>
    </source>
</reference>
<feature type="region of interest" description="Disordered" evidence="1">
    <location>
        <begin position="26"/>
        <end position="70"/>
    </location>
</feature>
<evidence type="ECO:0000259" key="2">
    <source>
        <dbReference type="Pfam" id="PF05272"/>
    </source>
</evidence>
<feature type="domain" description="Virulence-associated protein E-like" evidence="2">
    <location>
        <begin position="306"/>
        <end position="514"/>
    </location>
</feature>
<feature type="region of interest" description="Disordered" evidence="1">
    <location>
        <begin position="125"/>
        <end position="153"/>
    </location>
</feature>
<name>A0A6M0S7I4_9CYAN</name>
<evidence type="ECO:0000313" key="4">
    <source>
        <dbReference type="Proteomes" id="UP000473574"/>
    </source>
</evidence>
<dbReference type="InterPro" id="IPR007936">
    <property type="entry name" value="VapE-like_dom"/>
</dbReference>
<organism evidence="3 4">
    <name type="scientific">Adonisia turfae CCMR0082</name>
    <dbReference type="NCBI Taxonomy" id="2304604"/>
    <lineage>
        <taxon>Bacteria</taxon>
        <taxon>Bacillati</taxon>
        <taxon>Cyanobacteriota</taxon>
        <taxon>Adonisia</taxon>
        <taxon>Adonisia turfae</taxon>
    </lineage>
</organism>
<gene>
    <name evidence="3" type="ORF">D0962_16700</name>
</gene>
<dbReference type="PANTHER" id="PTHR34985">
    <property type="entry name" value="SLR0554 PROTEIN"/>
    <property type="match status" value="1"/>
</dbReference>
<dbReference type="PANTHER" id="PTHR34985:SF1">
    <property type="entry name" value="SLR0554 PROTEIN"/>
    <property type="match status" value="1"/>
</dbReference>
<feature type="compositionally biased region" description="Polar residues" evidence="1">
    <location>
        <begin position="57"/>
        <end position="69"/>
    </location>
</feature>
<dbReference type="Proteomes" id="UP000473574">
    <property type="component" value="Unassembled WGS sequence"/>
</dbReference>
<evidence type="ECO:0000313" key="3">
    <source>
        <dbReference type="EMBL" id="NEZ64409.1"/>
    </source>
</evidence>
<feature type="compositionally biased region" description="Basic residues" evidence="1">
    <location>
        <begin position="138"/>
        <end position="149"/>
    </location>
</feature>
<sequence>MTEPSMTISCPHCQNNLRLARNHQHQRRKTMLTDSKNGHCSGGSDRENLGQKKGQRYSPSPISTGNRNSFDIRDHVDKLTPAKEKGRYICPVCEDDNFTIRENDGAFQCWSNGCDSQAIMDAIAPLKQRPQSANGTSQKRKPRKKSRKQKDRDIEVATAELECKVDELIDMVQMGYETKETADVKLAEWCKQEGRHRFTASKLFNTRVKERLPATSPDEKPRLLREYEQTKQYFGQRLRLNTIRKEIEVDGKPMDLDTLKVDLLVDYGLHLKSSREDIHEIIVKIAKVNAYNPVVEYLTSVADRHGDDTSILDDIATRHFGSEEPVCNLMVKRFLIAAVARAHKPGCKHDCALILQGPQEARKSTWLKTLASSPWFDDGMGSSSDKDEKIKMHCRWIVEWAELETVFRRKDISQAKAFMSSSTDFLRPPYGRKPEDLHRQSVIAGTTNEGEFLSDPTGSRRFWVVPVRKRIDVTTVRSERDRIWAAATLLYRQNVRWWWETTEDGDINELNKPYQTEHPWKALIAARVNGSSDFTTEWLLTHVIGMDVEKQSRKSSKEVGTILRELGFELSRSPVAQPTGPKKRVWRPKFQSLT</sequence>
<accession>A0A6M0S7I4</accession>
<proteinExistence type="predicted"/>
<evidence type="ECO:0000256" key="1">
    <source>
        <dbReference type="SAM" id="MobiDB-lite"/>
    </source>
</evidence>
<comment type="caution">
    <text evidence="3">The sequence shown here is derived from an EMBL/GenBank/DDBJ whole genome shotgun (WGS) entry which is preliminary data.</text>
</comment>
<protein>
    <recommendedName>
        <fullName evidence="2">Virulence-associated protein E-like domain-containing protein</fullName>
    </recommendedName>
</protein>